<feature type="domain" description="Ig-like" evidence="12">
    <location>
        <begin position="233"/>
        <end position="322"/>
    </location>
</feature>
<dbReference type="PROSITE" id="PS50002">
    <property type="entry name" value="SH3"/>
    <property type="match status" value="1"/>
</dbReference>
<dbReference type="InterPro" id="IPR036179">
    <property type="entry name" value="Ig-like_dom_sf"/>
</dbReference>
<dbReference type="InterPro" id="IPR051275">
    <property type="entry name" value="Cell_adhesion_signaling"/>
</dbReference>
<dbReference type="Pfam" id="PF07686">
    <property type="entry name" value="V-set"/>
    <property type="match status" value="1"/>
</dbReference>
<evidence type="ECO:0000256" key="3">
    <source>
        <dbReference type="ARBA" id="ARBA00023136"/>
    </source>
</evidence>
<dbReference type="Gene3D" id="2.60.40.10">
    <property type="entry name" value="Immunoglobulins"/>
    <property type="match status" value="3"/>
</dbReference>
<gene>
    <name evidence="14 15 16 17" type="primary">LOC109465467</name>
</gene>
<evidence type="ECO:0000256" key="1">
    <source>
        <dbReference type="ARBA" id="ARBA00004479"/>
    </source>
</evidence>
<evidence type="ECO:0000256" key="7">
    <source>
        <dbReference type="PROSITE-ProRule" id="PRU00192"/>
    </source>
</evidence>
<dbReference type="InterPro" id="IPR001452">
    <property type="entry name" value="SH3_domain"/>
</dbReference>
<dbReference type="CDD" id="cd00174">
    <property type="entry name" value="SH3"/>
    <property type="match status" value="1"/>
</dbReference>
<keyword evidence="4" id="KW-1015">Disulfide bond</keyword>
<feature type="region of interest" description="Disordered" evidence="8">
    <location>
        <begin position="398"/>
        <end position="424"/>
    </location>
</feature>
<proteinExistence type="predicted"/>
<dbReference type="SMART" id="SM00326">
    <property type="entry name" value="SH3"/>
    <property type="match status" value="1"/>
</dbReference>
<dbReference type="InterPro" id="IPR003598">
    <property type="entry name" value="Ig_sub2"/>
</dbReference>
<dbReference type="Gene3D" id="2.30.30.40">
    <property type="entry name" value="SH3 Domains"/>
    <property type="match status" value="1"/>
</dbReference>
<feature type="domain" description="SH3" evidence="11">
    <location>
        <begin position="424"/>
        <end position="483"/>
    </location>
</feature>
<dbReference type="PROSITE" id="PS00290">
    <property type="entry name" value="IG_MHC"/>
    <property type="match status" value="1"/>
</dbReference>
<evidence type="ECO:0000313" key="15">
    <source>
        <dbReference type="RefSeq" id="XP_019618316.1"/>
    </source>
</evidence>
<feature type="region of interest" description="Disordered" evidence="8">
    <location>
        <begin position="488"/>
        <end position="509"/>
    </location>
</feature>
<evidence type="ECO:0000313" key="13">
    <source>
        <dbReference type="Proteomes" id="UP000515135"/>
    </source>
</evidence>
<evidence type="ECO:0000313" key="14">
    <source>
        <dbReference type="RefSeq" id="XP_019618315.1"/>
    </source>
</evidence>
<keyword evidence="3 9" id="KW-0472">Membrane</keyword>
<evidence type="ECO:0000256" key="10">
    <source>
        <dbReference type="SAM" id="SignalP"/>
    </source>
</evidence>
<dbReference type="AlphaFoldDB" id="A0A6P4Y1H6"/>
<feature type="chain" id="PRO_5044647523" evidence="10">
    <location>
        <begin position="20"/>
        <end position="509"/>
    </location>
</feature>
<dbReference type="InterPro" id="IPR003599">
    <property type="entry name" value="Ig_sub"/>
</dbReference>
<dbReference type="InterPro" id="IPR013106">
    <property type="entry name" value="Ig_V-set"/>
</dbReference>
<feature type="transmembrane region" description="Helical" evidence="9">
    <location>
        <begin position="348"/>
        <end position="376"/>
    </location>
</feature>
<evidence type="ECO:0000256" key="4">
    <source>
        <dbReference type="ARBA" id="ARBA00023157"/>
    </source>
</evidence>
<name>A0A6P4Y1H6_BRABE</name>
<dbReference type="InterPro" id="IPR013783">
    <property type="entry name" value="Ig-like_fold"/>
</dbReference>
<comment type="subcellular location">
    <subcellularLocation>
        <location evidence="1">Membrane</location>
        <topology evidence="1">Single-pass type I membrane protein</topology>
    </subcellularLocation>
</comment>
<dbReference type="KEGG" id="bbel:109465467"/>
<dbReference type="RefSeq" id="XP_019618318.1">
    <property type="nucleotide sequence ID" value="XM_019762759.1"/>
</dbReference>
<feature type="compositionally biased region" description="Basic and acidic residues" evidence="8">
    <location>
        <begin position="404"/>
        <end position="417"/>
    </location>
</feature>
<sequence length="509" mass="55140">MDKVTAILVAAITFICAEAATVKPSTPTIITVRGMEGDSVTLPASFRKDYRLFALTWNKLSGGMYGTRRAVYMFSPATNSTMSFGPLENRAFLTKDRSLTIVNAGTKDEGLYVLTSLLDVIGQEEHYVLLEMHAPPQVQVGVPSPLQIVEATSLTLNCTVDQPGALIQPLFWRKDDAIVDTFHVVSEQESNQSYMSTLFLASVSRAQSGNYSCVAKHIGGEETDSVFLEVTYPAKIINISEANVVLQGEDVILRCLAEGNPVPSLSWLRTGDPDPLRSIVQTVYTGSRTLKMARSQANGSGEYTCVAANGVGKPHHESVLVSLSVVNAVTKLESKTDVGLGLMSGSKLYTILVIAGSVAAAICLLVVLLLLAFLLCRRGKTSSRRHSDVQMNNMATATHNGRVNGDKPDMRPHRTSSDKGTPAAERRFAKVSTPYDSDQCGFLTLQINDIVEVLRTDNSGWWYGYHRGKLGAFPAACVEMLTLSKSSSQKKLSASSETNLISDKRTVTS</sequence>
<dbReference type="GO" id="GO:0050839">
    <property type="term" value="F:cell adhesion molecule binding"/>
    <property type="evidence" value="ECO:0007669"/>
    <property type="project" value="TreeGrafter"/>
</dbReference>
<dbReference type="PROSITE" id="PS50835">
    <property type="entry name" value="IG_LIKE"/>
    <property type="match status" value="2"/>
</dbReference>
<keyword evidence="5" id="KW-0325">Glycoprotein</keyword>
<evidence type="ECO:0000259" key="11">
    <source>
        <dbReference type="PROSITE" id="PS50002"/>
    </source>
</evidence>
<evidence type="ECO:0000313" key="16">
    <source>
        <dbReference type="RefSeq" id="XP_019618317.1"/>
    </source>
</evidence>
<dbReference type="PANTHER" id="PTHR11640">
    <property type="entry name" value="NEPHRIN"/>
    <property type="match status" value="1"/>
</dbReference>
<evidence type="ECO:0000256" key="5">
    <source>
        <dbReference type="ARBA" id="ARBA00023180"/>
    </source>
</evidence>
<keyword evidence="10" id="KW-0732">Signal</keyword>
<dbReference type="RefSeq" id="XP_019618316.1">
    <property type="nucleotide sequence ID" value="XM_019762757.1"/>
</dbReference>
<dbReference type="CDD" id="cd00096">
    <property type="entry name" value="Ig"/>
    <property type="match status" value="1"/>
</dbReference>
<dbReference type="InterPro" id="IPR036028">
    <property type="entry name" value="SH3-like_dom_sf"/>
</dbReference>
<dbReference type="GeneID" id="109465467"/>
<evidence type="ECO:0000313" key="17">
    <source>
        <dbReference type="RefSeq" id="XP_019618318.1"/>
    </source>
</evidence>
<evidence type="ECO:0000256" key="8">
    <source>
        <dbReference type="SAM" id="MobiDB-lite"/>
    </source>
</evidence>
<dbReference type="Proteomes" id="UP000515135">
    <property type="component" value="Unplaced"/>
</dbReference>
<dbReference type="Pfam" id="PF14604">
    <property type="entry name" value="SH3_9"/>
    <property type="match status" value="1"/>
</dbReference>
<dbReference type="Pfam" id="PF13927">
    <property type="entry name" value="Ig_3"/>
    <property type="match status" value="1"/>
</dbReference>
<reference evidence="14 15" key="1">
    <citation type="submission" date="2025-04" db="UniProtKB">
        <authorList>
            <consortium name="RefSeq"/>
        </authorList>
    </citation>
    <scope>IDENTIFICATION</scope>
    <source>
        <tissue evidence="14 15">Gonad</tissue>
    </source>
</reference>
<dbReference type="Pfam" id="PF00047">
    <property type="entry name" value="ig"/>
    <property type="match status" value="1"/>
</dbReference>
<dbReference type="PANTHER" id="PTHR11640:SF164">
    <property type="entry name" value="MAM DOMAIN-CONTAINING GLYCOSYLPHOSPHATIDYLINOSITOL ANCHOR PROTEIN 1"/>
    <property type="match status" value="1"/>
</dbReference>
<evidence type="ECO:0000259" key="12">
    <source>
        <dbReference type="PROSITE" id="PS50835"/>
    </source>
</evidence>
<dbReference type="RefSeq" id="XP_019618317.1">
    <property type="nucleotide sequence ID" value="XM_019762758.1"/>
</dbReference>
<feature type="domain" description="Ig-like" evidence="12">
    <location>
        <begin position="136"/>
        <end position="231"/>
    </location>
</feature>
<keyword evidence="2 7" id="KW-0728">SH3 domain</keyword>
<dbReference type="GO" id="GO:0098609">
    <property type="term" value="P:cell-cell adhesion"/>
    <property type="evidence" value="ECO:0007669"/>
    <property type="project" value="TreeGrafter"/>
</dbReference>
<dbReference type="InterPro" id="IPR007110">
    <property type="entry name" value="Ig-like_dom"/>
</dbReference>
<dbReference type="SUPFAM" id="SSF50044">
    <property type="entry name" value="SH3-domain"/>
    <property type="match status" value="1"/>
</dbReference>
<dbReference type="SMART" id="SM00408">
    <property type="entry name" value="IGc2"/>
    <property type="match status" value="2"/>
</dbReference>
<dbReference type="InterPro" id="IPR013151">
    <property type="entry name" value="Immunoglobulin_dom"/>
</dbReference>
<dbReference type="GO" id="GO:0005886">
    <property type="term" value="C:plasma membrane"/>
    <property type="evidence" value="ECO:0007669"/>
    <property type="project" value="TreeGrafter"/>
</dbReference>
<keyword evidence="9" id="KW-1133">Transmembrane helix</keyword>
<dbReference type="SUPFAM" id="SSF48726">
    <property type="entry name" value="Immunoglobulin"/>
    <property type="match status" value="3"/>
</dbReference>
<protein>
    <submittedName>
        <fullName evidence="14 15">Hemicentin-2-like isoform X1</fullName>
    </submittedName>
</protein>
<evidence type="ECO:0000256" key="6">
    <source>
        <dbReference type="ARBA" id="ARBA00023319"/>
    </source>
</evidence>
<accession>A0A6P4Y1H6</accession>
<dbReference type="InterPro" id="IPR003006">
    <property type="entry name" value="Ig/MHC_CS"/>
</dbReference>
<keyword evidence="6" id="KW-0393">Immunoglobulin domain</keyword>
<organism evidence="13 17">
    <name type="scientific">Branchiostoma belcheri</name>
    <name type="common">Amphioxus</name>
    <dbReference type="NCBI Taxonomy" id="7741"/>
    <lineage>
        <taxon>Eukaryota</taxon>
        <taxon>Metazoa</taxon>
        <taxon>Chordata</taxon>
        <taxon>Cephalochordata</taxon>
        <taxon>Leptocardii</taxon>
        <taxon>Amphioxiformes</taxon>
        <taxon>Branchiostomatidae</taxon>
        <taxon>Branchiostoma</taxon>
    </lineage>
</organism>
<evidence type="ECO:0000256" key="2">
    <source>
        <dbReference type="ARBA" id="ARBA00022443"/>
    </source>
</evidence>
<dbReference type="RefSeq" id="XP_019618315.1">
    <property type="nucleotide sequence ID" value="XM_019762756.1"/>
</dbReference>
<keyword evidence="13" id="KW-1185">Reference proteome</keyword>
<dbReference type="SMART" id="SM00409">
    <property type="entry name" value="IG"/>
    <property type="match status" value="3"/>
</dbReference>
<dbReference type="GO" id="GO:0005911">
    <property type="term" value="C:cell-cell junction"/>
    <property type="evidence" value="ECO:0007669"/>
    <property type="project" value="TreeGrafter"/>
</dbReference>
<feature type="signal peptide" evidence="10">
    <location>
        <begin position="1"/>
        <end position="19"/>
    </location>
</feature>
<evidence type="ECO:0000256" key="9">
    <source>
        <dbReference type="SAM" id="Phobius"/>
    </source>
</evidence>
<dbReference type="OrthoDB" id="5985519at2759"/>
<keyword evidence="9" id="KW-0812">Transmembrane</keyword>